<dbReference type="RefSeq" id="WP_208154014.1">
    <property type="nucleotide sequence ID" value="NZ_JAGEVF010000005.1"/>
</dbReference>
<sequence>MMKPLIHYGLHFGLPLAIAIIGFKKNWLKAYVIMLCAFIIDLDHLFATPIFDSSRCSINFHPLHSTYAIIIYVLLLLPKLSRLFALGLLAHIFSDAIDCLMI</sequence>
<evidence type="ECO:0008006" key="4">
    <source>
        <dbReference type="Google" id="ProtNLM"/>
    </source>
</evidence>
<keyword evidence="1" id="KW-0472">Membrane</keyword>
<feature type="transmembrane region" description="Helical" evidence="1">
    <location>
        <begin position="6"/>
        <end position="23"/>
    </location>
</feature>
<organism evidence="2 3">
    <name type="scientific">Winogradskyella pelagia</name>
    <dbReference type="NCBI Taxonomy" id="2819984"/>
    <lineage>
        <taxon>Bacteria</taxon>
        <taxon>Pseudomonadati</taxon>
        <taxon>Bacteroidota</taxon>
        <taxon>Flavobacteriia</taxon>
        <taxon>Flavobacteriales</taxon>
        <taxon>Flavobacteriaceae</taxon>
        <taxon>Winogradskyella</taxon>
    </lineage>
</organism>
<dbReference type="Proteomes" id="UP000676776">
    <property type="component" value="Unassembled WGS sequence"/>
</dbReference>
<evidence type="ECO:0000256" key="1">
    <source>
        <dbReference type="SAM" id="Phobius"/>
    </source>
</evidence>
<feature type="transmembrane region" description="Helical" evidence="1">
    <location>
        <begin position="30"/>
        <end position="47"/>
    </location>
</feature>
<keyword evidence="1" id="KW-1133">Transmembrane helix</keyword>
<comment type="caution">
    <text evidence="2">The sequence shown here is derived from an EMBL/GenBank/DDBJ whole genome shotgun (WGS) entry which is preliminary data.</text>
</comment>
<protein>
    <recommendedName>
        <fullName evidence="4">LexA-binding, inner membrane-associated hydrolase</fullName>
    </recommendedName>
</protein>
<keyword evidence="1" id="KW-0812">Transmembrane</keyword>
<dbReference type="Pfam" id="PF19617">
    <property type="entry name" value="DUF6122"/>
    <property type="match status" value="1"/>
</dbReference>
<gene>
    <name evidence="2" type="ORF">J4050_07830</name>
</gene>
<keyword evidence="3" id="KW-1185">Reference proteome</keyword>
<evidence type="ECO:0000313" key="2">
    <source>
        <dbReference type="EMBL" id="MBO3116650.1"/>
    </source>
</evidence>
<accession>A0ABS3T4I5</accession>
<feature type="transmembrane region" description="Helical" evidence="1">
    <location>
        <begin position="67"/>
        <end position="93"/>
    </location>
</feature>
<dbReference type="EMBL" id="JAGEVF010000005">
    <property type="protein sequence ID" value="MBO3116650.1"/>
    <property type="molecule type" value="Genomic_DNA"/>
</dbReference>
<name>A0ABS3T4I5_9FLAO</name>
<reference evidence="2 3" key="1">
    <citation type="submission" date="2021-03" db="EMBL/GenBank/DDBJ databases">
        <title>Winogradskyella sp. nov., isolated from costal sediment.</title>
        <authorList>
            <person name="Gao C."/>
        </authorList>
    </citation>
    <scope>NUCLEOTIDE SEQUENCE [LARGE SCALE GENOMIC DNA]</scope>
    <source>
        <strain evidence="2 3">DF17</strain>
    </source>
</reference>
<proteinExistence type="predicted"/>
<dbReference type="InterPro" id="IPR046125">
    <property type="entry name" value="DUF6122"/>
</dbReference>
<evidence type="ECO:0000313" key="3">
    <source>
        <dbReference type="Proteomes" id="UP000676776"/>
    </source>
</evidence>